<gene>
    <name evidence="2" type="ORF">K469DRAFT_754622</name>
</gene>
<organism evidence="2 3">
    <name type="scientific">Zopfia rhizophila CBS 207.26</name>
    <dbReference type="NCBI Taxonomy" id="1314779"/>
    <lineage>
        <taxon>Eukaryota</taxon>
        <taxon>Fungi</taxon>
        <taxon>Dikarya</taxon>
        <taxon>Ascomycota</taxon>
        <taxon>Pezizomycotina</taxon>
        <taxon>Dothideomycetes</taxon>
        <taxon>Dothideomycetes incertae sedis</taxon>
        <taxon>Zopfiaceae</taxon>
        <taxon>Zopfia</taxon>
    </lineage>
</organism>
<dbReference type="EMBL" id="ML994676">
    <property type="protein sequence ID" value="KAF2178328.1"/>
    <property type="molecule type" value="Genomic_DNA"/>
</dbReference>
<reference evidence="2" key="1">
    <citation type="journal article" date="2020" name="Stud. Mycol.">
        <title>101 Dothideomycetes genomes: a test case for predicting lifestyles and emergence of pathogens.</title>
        <authorList>
            <person name="Haridas S."/>
            <person name="Albert R."/>
            <person name="Binder M."/>
            <person name="Bloem J."/>
            <person name="Labutti K."/>
            <person name="Salamov A."/>
            <person name="Andreopoulos B."/>
            <person name="Baker S."/>
            <person name="Barry K."/>
            <person name="Bills G."/>
            <person name="Bluhm B."/>
            <person name="Cannon C."/>
            <person name="Castanera R."/>
            <person name="Culley D."/>
            <person name="Daum C."/>
            <person name="Ezra D."/>
            <person name="Gonzalez J."/>
            <person name="Henrissat B."/>
            <person name="Kuo A."/>
            <person name="Liang C."/>
            <person name="Lipzen A."/>
            <person name="Lutzoni F."/>
            <person name="Magnuson J."/>
            <person name="Mondo S."/>
            <person name="Nolan M."/>
            <person name="Ohm R."/>
            <person name="Pangilinan J."/>
            <person name="Park H.-J."/>
            <person name="Ramirez L."/>
            <person name="Alfaro M."/>
            <person name="Sun H."/>
            <person name="Tritt A."/>
            <person name="Yoshinaga Y."/>
            <person name="Zwiers L.-H."/>
            <person name="Turgeon B."/>
            <person name="Goodwin S."/>
            <person name="Spatafora J."/>
            <person name="Crous P."/>
            <person name="Grigoriev I."/>
        </authorList>
    </citation>
    <scope>NUCLEOTIDE SEQUENCE</scope>
    <source>
        <strain evidence="2">CBS 207.26</strain>
    </source>
</reference>
<dbReference type="AlphaFoldDB" id="A0A6A6DIP6"/>
<accession>A0A6A6DIP6</accession>
<name>A0A6A6DIP6_9PEZI</name>
<keyword evidence="3" id="KW-1185">Reference proteome</keyword>
<protein>
    <submittedName>
        <fullName evidence="2">Uncharacterized protein</fullName>
    </submittedName>
</protein>
<proteinExistence type="predicted"/>
<dbReference type="OrthoDB" id="3800261at2759"/>
<evidence type="ECO:0000313" key="2">
    <source>
        <dbReference type="EMBL" id="KAF2178328.1"/>
    </source>
</evidence>
<dbReference type="Proteomes" id="UP000800200">
    <property type="component" value="Unassembled WGS sequence"/>
</dbReference>
<evidence type="ECO:0000313" key="3">
    <source>
        <dbReference type="Proteomes" id="UP000800200"/>
    </source>
</evidence>
<feature type="chain" id="PRO_5025526843" evidence="1">
    <location>
        <begin position="20"/>
        <end position="163"/>
    </location>
</feature>
<keyword evidence="1" id="KW-0732">Signal</keyword>
<evidence type="ECO:0000256" key="1">
    <source>
        <dbReference type="SAM" id="SignalP"/>
    </source>
</evidence>
<sequence>MKLFSVLPFFLGSVALVSVIEKRQECYRDNCLRAVNGTTRGLDRLSNRTSDYVNYMTASILVDQQRLNLTYATVFPPLKPNKRAVISTTVEETTTVTAIPFYATSACAADSRYFSTCSYLGVTSAVMTTAPYFFLKLYVSHNDLERYVFLGDPEHHTLFDKQL</sequence>
<feature type="signal peptide" evidence="1">
    <location>
        <begin position="1"/>
        <end position="19"/>
    </location>
</feature>